<comment type="caution">
    <text evidence="2">The sequence shown here is derived from an EMBL/GenBank/DDBJ whole genome shotgun (WGS) entry which is preliminary data.</text>
</comment>
<evidence type="ECO:0000313" key="2">
    <source>
        <dbReference type="EMBL" id="NQX49569.1"/>
    </source>
</evidence>
<reference evidence="2 3" key="1">
    <citation type="submission" date="2020-05" db="EMBL/GenBank/DDBJ databases">
        <title>Paenibacillus glebae, sp. nov., Paenibacillus humi sp. nov., Paenibacillus pedi sp. nov., Paenibacillus terrestris sp. nov. and Paenibacillus terricola sp. nov., isolated from a forest top soil sample.</title>
        <authorList>
            <person name="Qi S."/>
            <person name="Carlier A."/>
            <person name="Cnockaert M."/>
            <person name="Vandamme P."/>
        </authorList>
    </citation>
    <scope>NUCLEOTIDE SEQUENCE [LARGE SCALE GENOMIC DNA]</scope>
    <source>
        <strain evidence="2 3">LMG 29502</strain>
    </source>
</reference>
<proteinExistence type="predicted"/>
<name>A0ABX2DXW3_9BACL</name>
<protein>
    <submittedName>
        <fullName evidence="2">Spore cortex biosynthesis protein YabQ</fullName>
    </submittedName>
</protein>
<keyword evidence="3" id="KW-1185">Reference proteome</keyword>
<keyword evidence="1" id="KW-0812">Transmembrane</keyword>
<feature type="transmembrane region" description="Helical" evidence="1">
    <location>
        <begin position="39"/>
        <end position="62"/>
    </location>
</feature>
<evidence type="ECO:0000313" key="3">
    <source>
        <dbReference type="Proteomes" id="UP000711047"/>
    </source>
</evidence>
<dbReference type="EMBL" id="JABMKX010000027">
    <property type="protein sequence ID" value="NQX49569.1"/>
    <property type="molecule type" value="Genomic_DNA"/>
</dbReference>
<organism evidence="2 3">
    <name type="scientific">Paenibacillus tritici</name>
    <dbReference type="NCBI Taxonomy" id="1873425"/>
    <lineage>
        <taxon>Bacteria</taxon>
        <taxon>Bacillati</taxon>
        <taxon>Bacillota</taxon>
        <taxon>Bacilli</taxon>
        <taxon>Bacillales</taxon>
        <taxon>Paenibacillaceae</taxon>
        <taxon>Paenibacillus</taxon>
    </lineage>
</organism>
<keyword evidence="1" id="KW-1133">Transmembrane helix</keyword>
<dbReference type="RefSeq" id="WP_173140717.1">
    <property type="nucleotide sequence ID" value="NZ_JABMKX010000027.1"/>
</dbReference>
<feature type="transmembrane region" description="Helical" evidence="1">
    <location>
        <begin position="6"/>
        <end position="27"/>
    </location>
</feature>
<gene>
    <name evidence="2" type="primary">yabQ</name>
    <name evidence="2" type="ORF">HQN87_30155</name>
</gene>
<dbReference type="Pfam" id="PF09578">
    <property type="entry name" value="Spore_YabQ"/>
    <property type="match status" value="1"/>
</dbReference>
<dbReference type="NCBIfam" id="TIGR02893">
    <property type="entry name" value="spore_yabQ"/>
    <property type="match status" value="1"/>
</dbReference>
<dbReference type="InterPro" id="IPR019074">
    <property type="entry name" value="YabQ"/>
</dbReference>
<dbReference type="Proteomes" id="UP000711047">
    <property type="component" value="Unassembled WGS sequence"/>
</dbReference>
<evidence type="ECO:0000256" key="1">
    <source>
        <dbReference type="SAM" id="Phobius"/>
    </source>
</evidence>
<feature type="transmembrane region" description="Helical" evidence="1">
    <location>
        <begin position="68"/>
        <end position="87"/>
    </location>
</feature>
<sequence>MNPSVQWITLFYMILAGTAMGLAYDSYRVLSLKLRFPRWLNALLDLLYWIGSALLVFRMLYAGNQGQLRFYVILGLFLGVWIYFLIFSITVQRFVVMLIQSVQYMCRLLGRFIIIVIGGPILWLWRLIKGTLLLLGRILLYIFKLLLRLTKPIWVLPVRWVSPHLSRFYHSARIARITEWISGWRKREP</sequence>
<keyword evidence="1" id="KW-0472">Membrane</keyword>
<feature type="transmembrane region" description="Helical" evidence="1">
    <location>
        <begin position="108"/>
        <end position="125"/>
    </location>
</feature>
<accession>A0ABX2DXW3</accession>